<accession>C6BXV1</accession>
<dbReference type="AlphaFoldDB" id="C6BXV1"/>
<feature type="domain" description="RsdA/BaiN/AoA(So)-like Rossmann fold-like" evidence="4">
    <location>
        <begin position="9"/>
        <end position="391"/>
    </location>
</feature>
<dbReference type="OrthoDB" id="9773233at2"/>
<dbReference type="InterPro" id="IPR004792">
    <property type="entry name" value="BaiN-like"/>
</dbReference>
<dbReference type="STRING" id="526222.Desal_0593"/>
<dbReference type="InterPro" id="IPR057661">
    <property type="entry name" value="RsdA/BaiN/AoA(So)_Rossmann"/>
</dbReference>
<comment type="cofactor">
    <cofactor evidence="1">
        <name>FAD</name>
        <dbReference type="ChEBI" id="CHEBI:57692"/>
    </cofactor>
</comment>
<evidence type="ECO:0000256" key="1">
    <source>
        <dbReference type="ARBA" id="ARBA00001974"/>
    </source>
</evidence>
<keyword evidence="2" id="KW-0285">Flavoprotein</keyword>
<evidence type="ECO:0000256" key="2">
    <source>
        <dbReference type="ARBA" id="ARBA00022630"/>
    </source>
</evidence>
<dbReference type="Gene3D" id="2.40.30.10">
    <property type="entry name" value="Translation factors"/>
    <property type="match status" value="1"/>
</dbReference>
<gene>
    <name evidence="6" type="ordered locus">Desal_0593</name>
</gene>
<dbReference type="InterPro" id="IPR023166">
    <property type="entry name" value="BaiN-like_dom_sf"/>
</dbReference>
<name>C6BXV1_MARSD</name>
<keyword evidence="7" id="KW-1185">Reference proteome</keyword>
<evidence type="ECO:0000256" key="3">
    <source>
        <dbReference type="ARBA" id="ARBA00022827"/>
    </source>
</evidence>
<dbReference type="Gene3D" id="1.10.8.260">
    <property type="entry name" value="HI0933 insert domain-like"/>
    <property type="match status" value="1"/>
</dbReference>
<proteinExistence type="predicted"/>
<protein>
    <submittedName>
        <fullName evidence="6">HI0933 family protein</fullName>
    </submittedName>
</protein>
<dbReference type="RefSeq" id="WP_015850478.1">
    <property type="nucleotide sequence ID" value="NC_012881.1"/>
</dbReference>
<dbReference type="Proteomes" id="UP000002601">
    <property type="component" value="Chromosome"/>
</dbReference>
<dbReference type="Pfam" id="PF22780">
    <property type="entry name" value="HI0933_like_1st"/>
    <property type="match status" value="1"/>
</dbReference>
<dbReference type="HOGENOM" id="CLU_025174_2_0_7"/>
<keyword evidence="3" id="KW-0274">FAD</keyword>
<dbReference type="Gene3D" id="3.50.50.60">
    <property type="entry name" value="FAD/NAD(P)-binding domain"/>
    <property type="match status" value="1"/>
</dbReference>
<evidence type="ECO:0000313" key="6">
    <source>
        <dbReference type="EMBL" id="ACS78659.1"/>
    </source>
</evidence>
<reference evidence="6 7" key="1">
    <citation type="submission" date="2009-06" db="EMBL/GenBank/DDBJ databases">
        <title>Complete sequence of Desulfovibrio salexigens DSM 2638.</title>
        <authorList>
            <consortium name="US DOE Joint Genome Institute"/>
            <person name="Lucas S."/>
            <person name="Copeland A."/>
            <person name="Lapidus A."/>
            <person name="Glavina del Rio T."/>
            <person name="Tice H."/>
            <person name="Bruce D."/>
            <person name="Goodwin L."/>
            <person name="Pitluck S."/>
            <person name="Munk A.C."/>
            <person name="Brettin T."/>
            <person name="Detter J.C."/>
            <person name="Han C."/>
            <person name="Tapia R."/>
            <person name="Larimer F."/>
            <person name="Land M."/>
            <person name="Hauser L."/>
            <person name="Kyrpides N."/>
            <person name="Anderson I."/>
            <person name="Wall J.D."/>
            <person name="Arkin A.P."/>
            <person name="Dehal P."/>
            <person name="Chivian D."/>
            <person name="Giles B."/>
            <person name="Hazen T.C."/>
        </authorList>
    </citation>
    <scope>NUCLEOTIDE SEQUENCE [LARGE SCALE GENOMIC DNA]</scope>
    <source>
        <strain evidence="7">ATCC 14822 / DSM 2638 / NCIMB 8403 / VKM B-1763</strain>
    </source>
</reference>
<dbReference type="SUPFAM" id="SSF160996">
    <property type="entry name" value="HI0933 insert domain-like"/>
    <property type="match status" value="1"/>
</dbReference>
<dbReference type="EMBL" id="CP001649">
    <property type="protein sequence ID" value="ACS78659.1"/>
    <property type="molecule type" value="Genomic_DNA"/>
</dbReference>
<dbReference type="KEGG" id="dsa:Desal_0593"/>
<dbReference type="InterPro" id="IPR036188">
    <property type="entry name" value="FAD/NAD-bd_sf"/>
</dbReference>
<dbReference type="PANTHER" id="PTHR42887:SF2">
    <property type="entry name" value="OS12G0638800 PROTEIN"/>
    <property type="match status" value="1"/>
</dbReference>
<dbReference type="SUPFAM" id="SSF51905">
    <property type="entry name" value="FAD/NAD(P)-binding domain"/>
    <property type="match status" value="1"/>
</dbReference>
<dbReference type="PRINTS" id="PR00368">
    <property type="entry name" value="FADPNR"/>
</dbReference>
<evidence type="ECO:0000259" key="5">
    <source>
        <dbReference type="Pfam" id="PF22780"/>
    </source>
</evidence>
<dbReference type="PANTHER" id="PTHR42887">
    <property type="entry name" value="OS12G0638800 PROTEIN"/>
    <property type="match status" value="1"/>
</dbReference>
<dbReference type="eggNOG" id="COG2081">
    <property type="taxonomic scope" value="Bacteria"/>
</dbReference>
<dbReference type="Pfam" id="PF03486">
    <property type="entry name" value="HI0933_like"/>
    <property type="match status" value="1"/>
</dbReference>
<evidence type="ECO:0000313" key="7">
    <source>
        <dbReference type="Proteomes" id="UP000002601"/>
    </source>
</evidence>
<sequence length="393" mass="42399">MSNTSSKYDVIILGAGASGLYCAMHAAARGRKVLVLDHSGKAGRKIRVAGGGKCNFTNMDVAADNYISANPHFVKSALARHNQWDFISFVAETGIEYEEREDGQLFTLEGAGLIAGLLVSKCHRAGVETLLDRQIEEVSGEGPFMVRSGSQVFEAESLVVALGSPAWPQVGASAFGYKLAEQYGLKTIPARPSLVPFTISGRDGKFCKELSGNALPVEITCEKSTFAGDMLFTHKGISGPAVLQISNYWRRGSALTINLLPTHNISELFESHKGENVALHNFLARYFTRKMVGLLLEGQDGETPVSQLTKKRQLALAERIHSWVVKPQGTEGFAKAEVAAGGVDTSEISSKTMESKKVPGLYFVGEVLDVTGWLGGYNLQWAWSSGYAAGQFV</sequence>
<dbReference type="InterPro" id="IPR055178">
    <property type="entry name" value="RsdA/BaiN/AoA(So)-like_dom"/>
</dbReference>
<organism evidence="6 7">
    <name type="scientific">Maridesulfovibrio salexigens (strain ATCC 14822 / DSM 2638 / NCIMB 8403 / VKM B-1763)</name>
    <name type="common">Desulfovibrio salexigens</name>
    <dbReference type="NCBI Taxonomy" id="526222"/>
    <lineage>
        <taxon>Bacteria</taxon>
        <taxon>Pseudomonadati</taxon>
        <taxon>Thermodesulfobacteriota</taxon>
        <taxon>Desulfovibrionia</taxon>
        <taxon>Desulfovibrionales</taxon>
        <taxon>Desulfovibrionaceae</taxon>
        <taxon>Maridesulfovibrio</taxon>
    </lineage>
</organism>
<feature type="domain" description="RsdA/BaiN/AoA(So)-like insert" evidence="5">
    <location>
        <begin position="191"/>
        <end position="338"/>
    </location>
</feature>
<dbReference type="PRINTS" id="PR00411">
    <property type="entry name" value="PNDRDTASEI"/>
</dbReference>
<evidence type="ECO:0000259" key="4">
    <source>
        <dbReference type="Pfam" id="PF03486"/>
    </source>
</evidence>
<dbReference type="NCBIfam" id="TIGR00275">
    <property type="entry name" value="aminoacetone oxidase family FAD-binding enzyme"/>
    <property type="match status" value="1"/>
</dbReference>